<feature type="region of interest" description="Disordered" evidence="1">
    <location>
        <begin position="21"/>
        <end position="59"/>
    </location>
</feature>
<dbReference type="EMBL" id="NNAY01000500">
    <property type="protein sequence ID" value="OXU27978.1"/>
    <property type="molecule type" value="Genomic_DNA"/>
</dbReference>
<protein>
    <submittedName>
        <fullName evidence="2">Uncharacterized protein</fullName>
    </submittedName>
</protein>
<name>A0A232FBZ7_9HYME</name>
<dbReference type="AlphaFoldDB" id="A0A232FBZ7"/>
<sequence length="98" mass="10756">MMLVSNSIKAKSMFAAPRAAAEASGENGHVNCSTLPPRPRTDWTSSLHKRSPLAGQPHIMSKVSKNVATRTHHGRLQFALANIYKKQNSNNHKAILKN</sequence>
<dbReference type="Proteomes" id="UP000215335">
    <property type="component" value="Unassembled WGS sequence"/>
</dbReference>
<keyword evidence="3" id="KW-1185">Reference proteome</keyword>
<comment type="caution">
    <text evidence="2">The sequence shown here is derived from an EMBL/GenBank/DDBJ whole genome shotgun (WGS) entry which is preliminary data.</text>
</comment>
<evidence type="ECO:0000313" key="3">
    <source>
        <dbReference type="Proteomes" id="UP000215335"/>
    </source>
</evidence>
<evidence type="ECO:0000313" key="2">
    <source>
        <dbReference type="EMBL" id="OXU27978.1"/>
    </source>
</evidence>
<evidence type="ECO:0000256" key="1">
    <source>
        <dbReference type="SAM" id="MobiDB-lite"/>
    </source>
</evidence>
<accession>A0A232FBZ7</accession>
<reference evidence="2 3" key="1">
    <citation type="journal article" date="2017" name="Curr. Biol.">
        <title>The Evolution of Venom by Co-option of Single-Copy Genes.</title>
        <authorList>
            <person name="Martinson E.O."/>
            <person name="Mrinalini"/>
            <person name="Kelkar Y.D."/>
            <person name="Chang C.H."/>
            <person name="Werren J.H."/>
        </authorList>
    </citation>
    <scope>NUCLEOTIDE SEQUENCE [LARGE SCALE GENOMIC DNA]</scope>
    <source>
        <strain evidence="2 3">Alberta</strain>
        <tissue evidence="2">Whole body</tissue>
    </source>
</reference>
<proteinExistence type="predicted"/>
<gene>
    <name evidence="2" type="ORF">TSAR_012262</name>
</gene>
<organism evidence="2 3">
    <name type="scientific">Trichomalopsis sarcophagae</name>
    <dbReference type="NCBI Taxonomy" id="543379"/>
    <lineage>
        <taxon>Eukaryota</taxon>
        <taxon>Metazoa</taxon>
        <taxon>Ecdysozoa</taxon>
        <taxon>Arthropoda</taxon>
        <taxon>Hexapoda</taxon>
        <taxon>Insecta</taxon>
        <taxon>Pterygota</taxon>
        <taxon>Neoptera</taxon>
        <taxon>Endopterygota</taxon>
        <taxon>Hymenoptera</taxon>
        <taxon>Apocrita</taxon>
        <taxon>Proctotrupomorpha</taxon>
        <taxon>Chalcidoidea</taxon>
        <taxon>Pteromalidae</taxon>
        <taxon>Pteromalinae</taxon>
        <taxon>Trichomalopsis</taxon>
    </lineage>
</organism>